<evidence type="ECO:0000256" key="2">
    <source>
        <dbReference type="SAM" id="Phobius"/>
    </source>
</evidence>
<keyword evidence="2" id="KW-0812">Transmembrane</keyword>
<feature type="region of interest" description="Disordered" evidence="1">
    <location>
        <begin position="26"/>
        <end position="45"/>
    </location>
</feature>
<feature type="region of interest" description="Disordered" evidence="1">
    <location>
        <begin position="126"/>
        <end position="177"/>
    </location>
</feature>
<gene>
    <name evidence="3" type="ORF">FDG2_0984</name>
</gene>
<protein>
    <submittedName>
        <fullName evidence="3">Uncharacterized protein</fullName>
    </submittedName>
</protein>
<dbReference type="Proteomes" id="UP000199013">
    <property type="component" value="Unassembled WGS sequence"/>
</dbReference>
<evidence type="ECO:0000313" key="4">
    <source>
        <dbReference type="Proteomes" id="UP000199013"/>
    </source>
</evidence>
<keyword evidence="2" id="KW-0472">Membrane</keyword>
<feature type="transmembrane region" description="Helical" evidence="2">
    <location>
        <begin position="64"/>
        <end position="85"/>
    </location>
</feature>
<dbReference type="AlphaFoldDB" id="A0A1C3NUQ9"/>
<proteinExistence type="predicted"/>
<name>A0A1C3NUQ9_9ACTN</name>
<keyword evidence="2" id="KW-1133">Transmembrane helix</keyword>
<feature type="compositionally biased region" description="Low complexity" evidence="1">
    <location>
        <begin position="128"/>
        <end position="142"/>
    </location>
</feature>
<sequence>MLKTGDTPAWPGRCFRMFRLARSPLTPPSQDGRAAPSACPASTPGTNGCSVADVRRILFSPPWILRHALALFMIGLFARLGWWQWEKGQSSRGTLQNLFYGVEWPIFAAAVVFGWWQMVREELRPRPAKVTTPPAVPGTVTRSGVDGQPWEERHGQGRPTADGSRGNDFGDDEEDDEDLDAYNRYLASLYERDTPSGSGTR</sequence>
<feature type="transmembrane region" description="Helical" evidence="2">
    <location>
        <begin position="97"/>
        <end position="116"/>
    </location>
</feature>
<dbReference type="EMBL" id="FLUV01000399">
    <property type="protein sequence ID" value="SBW19168.1"/>
    <property type="molecule type" value="Genomic_DNA"/>
</dbReference>
<reference evidence="4" key="1">
    <citation type="submission" date="2016-02" db="EMBL/GenBank/DDBJ databases">
        <authorList>
            <person name="Wibberg D."/>
        </authorList>
    </citation>
    <scope>NUCLEOTIDE SEQUENCE [LARGE SCALE GENOMIC DNA]</scope>
</reference>
<evidence type="ECO:0000313" key="3">
    <source>
        <dbReference type="EMBL" id="SBW19168.1"/>
    </source>
</evidence>
<keyword evidence="4" id="KW-1185">Reference proteome</keyword>
<evidence type="ECO:0000256" key="1">
    <source>
        <dbReference type="SAM" id="MobiDB-lite"/>
    </source>
</evidence>
<organism evidence="3 4">
    <name type="scientific">Candidatus Protofrankia californiensis</name>
    <dbReference type="NCBI Taxonomy" id="1839754"/>
    <lineage>
        <taxon>Bacteria</taxon>
        <taxon>Bacillati</taxon>
        <taxon>Actinomycetota</taxon>
        <taxon>Actinomycetes</taxon>
        <taxon>Frankiales</taxon>
        <taxon>Frankiaceae</taxon>
        <taxon>Protofrankia</taxon>
    </lineage>
</organism>
<accession>A0A1C3NUQ9</accession>